<keyword evidence="1" id="KW-1133">Transmembrane helix</keyword>
<dbReference type="Proteomes" id="UP000249645">
    <property type="component" value="Unassembled WGS sequence"/>
</dbReference>
<evidence type="ECO:0000256" key="1">
    <source>
        <dbReference type="SAM" id="Phobius"/>
    </source>
</evidence>
<dbReference type="AlphaFoldDB" id="A0A2W5E9R5"/>
<name>A0A2W5E9R5_9SPHI</name>
<evidence type="ECO:0000313" key="2">
    <source>
        <dbReference type="EMBL" id="PZP40821.1"/>
    </source>
</evidence>
<keyword evidence="1" id="KW-0812">Transmembrane</keyword>
<feature type="non-terminal residue" evidence="2">
    <location>
        <position position="1"/>
    </location>
</feature>
<protein>
    <submittedName>
        <fullName evidence="2">DUF3999 domain-containing protein</fullName>
    </submittedName>
</protein>
<feature type="transmembrane region" description="Helical" evidence="1">
    <location>
        <begin position="186"/>
        <end position="204"/>
    </location>
</feature>
<gene>
    <name evidence="2" type="ORF">DI598_18990</name>
</gene>
<dbReference type="EMBL" id="QFOI01000577">
    <property type="protein sequence ID" value="PZP40821.1"/>
    <property type="molecule type" value="Genomic_DNA"/>
</dbReference>
<reference evidence="2 3" key="1">
    <citation type="submission" date="2017-11" db="EMBL/GenBank/DDBJ databases">
        <title>Infants hospitalized years apart are colonized by the same room-sourced microbial strains.</title>
        <authorList>
            <person name="Brooks B."/>
            <person name="Olm M.R."/>
            <person name="Firek B.A."/>
            <person name="Baker R."/>
            <person name="Thomas B.C."/>
            <person name="Morowitz M.J."/>
            <person name="Banfield J.F."/>
        </authorList>
    </citation>
    <scope>NUCLEOTIDE SEQUENCE [LARGE SCALE GENOMIC DNA]</scope>
    <source>
        <strain evidence="2">S2_009_000_R2_76</strain>
    </source>
</reference>
<evidence type="ECO:0000313" key="3">
    <source>
        <dbReference type="Proteomes" id="UP000249645"/>
    </source>
</evidence>
<accession>A0A2W5E9R5</accession>
<proteinExistence type="predicted"/>
<sequence length="213" mass="24164">TLQNYSNVKYVVQNDKGKKQTKIEVVLPFQLPVSMVKLFVKKDFDYFRTVSVDYVLDSFRTEKGWRYEYSPLSSGALNSKSDNALYAQNTIAQKLLITVDNMDNRPLGIDSLTVAGYPYKLVGYFVDSTAQFVMCYGNTSIGMPQYDIDHFKNELPENIATLSLGEELKLSANKSQSGPTTSLNKVWLWVVMIVLILLLGFFAFKMMKKTDAQ</sequence>
<comment type="caution">
    <text evidence="2">The sequence shown here is derived from an EMBL/GenBank/DDBJ whole genome shotgun (WGS) entry which is preliminary data.</text>
</comment>
<keyword evidence="1" id="KW-0472">Membrane</keyword>
<organism evidence="2 3">
    <name type="scientific">Pseudopedobacter saltans</name>
    <dbReference type="NCBI Taxonomy" id="151895"/>
    <lineage>
        <taxon>Bacteria</taxon>
        <taxon>Pseudomonadati</taxon>
        <taxon>Bacteroidota</taxon>
        <taxon>Sphingobacteriia</taxon>
        <taxon>Sphingobacteriales</taxon>
        <taxon>Sphingobacteriaceae</taxon>
        <taxon>Pseudopedobacter</taxon>
    </lineage>
</organism>